<dbReference type="AlphaFoldDB" id="A0A5B1CRC6"/>
<dbReference type="EMBL" id="VRLW01000001">
    <property type="protein sequence ID" value="KAA1262419.1"/>
    <property type="molecule type" value="Genomic_DNA"/>
</dbReference>
<sequence length="71" mass="7782">MSHDPETESLCQRISAALKRNGFENVQCEHDGTDYRLTGSVAREQDRAVAYALARTTIGVEKVVNSIVVSS</sequence>
<gene>
    <name evidence="2" type="ORF">LF1_49830</name>
</gene>
<proteinExistence type="predicted"/>
<dbReference type="Gene3D" id="3.30.1340.30">
    <property type="match status" value="1"/>
</dbReference>
<accession>A0A5B1CRC6</accession>
<reference evidence="2 3" key="1">
    <citation type="submission" date="2019-08" db="EMBL/GenBank/DDBJ databases">
        <title>Deep-cultivation of Planctomycetes and their phenomic and genomic characterization uncovers novel biology.</title>
        <authorList>
            <person name="Wiegand S."/>
            <person name="Jogler M."/>
            <person name="Boedeker C."/>
            <person name="Pinto D."/>
            <person name="Vollmers J."/>
            <person name="Rivas-Marin E."/>
            <person name="Kohn T."/>
            <person name="Peeters S.H."/>
            <person name="Heuer A."/>
            <person name="Rast P."/>
            <person name="Oberbeckmann S."/>
            <person name="Bunk B."/>
            <person name="Jeske O."/>
            <person name="Meyerdierks A."/>
            <person name="Storesund J.E."/>
            <person name="Kallscheuer N."/>
            <person name="Luecker S."/>
            <person name="Lage O.M."/>
            <person name="Pohl T."/>
            <person name="Merkel B.J."/>
            <person name="Hornburger P."/>
            <person name="Mueller R.-W."/>
            <person name="Bruemmer F."/>
            <person name="Labrenz M."/>
            <person name="Spormann A.M."/>
            <person name="Op Den Camp H."/>
            <person name="Overmann J."/>
            <person name="Amann R."/>
            <person name="Jetten M.S.M."/>
            <person name="Mascher T."/>
            <person name="Medema M.H."/>
            <person name="Devos D.P."/>
            <person name="Kaster A.-K."/>
            <person name="Ovreas L."/>
            <person name="Rohde M."/>
            <person name="Galperin M.Y."/>
            <person name="Jogler C."/>
        </authorList>
    </citation>
    <scope>NUCLEOTIDE SEQUENCE [LARGE SCALE GENOMIC DNA]</scope>
    <source>
        <strain evidence="2 3">LF1</strain>
    </source>
</reference>
<protein>
    <submittedName>
        <fullName evidence="2">BON domain protein</fullName>
    </submittedName>
</protein>
<comment type="caution">
    <text evidence="2">The sequence shown here is derived from an EMBL/GenBank/DDBJ whole genome shotgun (WGS) entry which is preliminary data.</text>
</comment>
<organism evidence="2 3">
    <name type="scientific">Rubripirellula obstinata</name>
    <dbReference type="NCBI Taxonomy" id="406547"/>
    <lineage>
        <taxon>Bacteria</taxon>
        <taxon>Pseudomonadati</taxon>
        <taxon>Planctomycetota</taxon>
        <taxon>Planctomycetia</taxon>
        <taxon>Pirellulales</taxon>
        <taxon>Pirellulaceae</taxon>
        <taxon>Rubripirellula</taxon>
    </lineage>
</organism>
<feature type="domain" description="BON" evidence="1">
    <location>
        <begin position="9"/>
        <end position="69"/>
    </location>
</feature>
<dbReference type="Proteomes" id="UP000322699">
    <property type="component" value="Unassembled WGS sequence"/>
</dbReference>
<dbReference type="InterPro" id="IPR007055">
    <property type="entry name" value="BON_dom"/>
</dbReference>
<dbReference type="Pfam" id="PF04972">
    <property type="entry name" value="BON"/>
    <property type="match status" value="1"/>
</dbReference>
<evidence type="ECO:0000313" key="3">
    <source>
        <dbReference type="Proteomes" id="UP000322699"/>
    </source>
</evidence>
<evidence type="ECO:0000313" key="2">
    <source>
        <dbReference type="EMBL" id="KAA1262419.1"/>
    </source>
</evidence>
<name>A0A5B1CRC6_9BACT</name>
<dbReference type="RefSeq" id="WP_068267082.1">
    <property type="nucleotide sequence ID" value="NZ_LWSK01000155.1"/>
</dbReference>
<keyword evidence="3" id="KW-1185">Reference proteome</keyword>
<evidence type="ECO:0000259" key="1">
    <source>
        <dbReference type="Pfam" id="PF04972"/>
    </source>
</evidence>